<keyword evidence="1" id="KW-0832">Ubl conjugation</keyword>
<evidence type="ECO:0000256" key="2">
    <source>
        <dbReference type="ARBA" id="ARBA00023015"/>
    </source>
</evidence>
<dbReference type="GeneID" id="106478265"/>
<evidence type="ECO:0000256" key="1">
    <source>
        <dbReference type="ARBA" id="ARBA00022843"/>
    </source>
</evidence>
<feature type="domain" description="BZIP" evidence="9">
    <location>
        <begin position="86"/>
        <end position="149"/>
    </location>
</feature>
<evidence type="ECO:0000259" key="9">
    <source>
        <dbReference type="PROSITE" id="PS50217"/>
    </source>
</evidence>
<dbReference type="InterPro" id="IPR046347">
    <property type="entry name" value="bZIP_sf"/>
</dbReference>
<evidence type="ECO:0000256" key="8">
    <source>
        <dbReference type="SAM" id="MobiDB-lite"/>
    </source>
</evidence>
<evidence type="ECO:0000256" key="6">
    <source>
        <dbReference type="ARBA" id="ARBA00040165"/>
    </source>
</evidence>
<accession>A0ABM1C4Y9</accession>
<evidence type="ECO:0000256" key="7">
    <source>
        <dbReference type="SAM" id="Coils"/>
    </source>
</evidence>
<feature type="compositionally biased region" description="Polar residues" evidence="8">
    <location>
        <begin position="154"/>
        <end position="172"/>
    </location>
</feature>
<name>A0ABM1C4Y9_LIMPO</name>
<dbReference type="SMART" id="SM00338">
    <property type="entry name" value="BRLZ"/>
    <property type="match status" value="1"/>
</dbReference>
<dbReference type="PANTHER" id="PTHR46542:SF1">
    <property type="entry name" value="X-BOX BINDING PROTEIN 1"/>
    <property type="match status" value="1"/>
</dbReference>
<evidence type="ECO:0000313" key="10">
    <source>
        <dbReference type="Proteomes" id="UP000694941"/>
    </source>
</evidence>
<dbReference type="Gene3D" id="1.20.5.170">
    <property type="match status" value="1"/>
</dbReference>
<keyword evidence="7" id="KW-0175">Coiled coil</keyword>
<gene>
    <name evidence="11" type="primary">LOC106478265</name>
</gene>
<dbReference type="SUPFAM" id="SSF57959">
    <property type="entry name" value="Leucine zipper domain"/>
    <property type="match status" value="1"/>
</dbReference>
<protein>
    <recommendedName>
        <fullName evidence="6">X-box-binding protein 1</fullName>
    </recommendedName>
</protein>
<evidence type="ECO:0000256" key="3">
    <source>
        <dbReference type="ARBA" id="ARBA00023125"/>
    </source>
</evidence>
<keyword evidence="5" id="KW-0539">Nucleus</keyword>
<feature type="coiled-coil region" evidence="7">
    <location>
        <begin position="97"/>
        <end position="131"/>
    </location>
</feature>
<sequence>MHNLKTIVISRVADQQFETNSTLCVLRNENEAKVATVIGGGVISGDLGVKLCSLDNQDMSFMRTDDNINKSGNMRKRQRLDHLTLIEKNKRRKLKNRIAAQSARDRRKAQLEELEKEVSCLEKEKKALHDVNEALCRRVLMMEEENSKLKLQLRSTDSNTELRNSQPQASIQDQEDTFHQPQVNSETHKTLSREQNSSIMDEENGCKSFEHALLINEPLQKGQDLLHFLLMIQLTYLQMLIMSVMDYTSSLKSATKISSLTTELHRETKQQIGSPENQCMKWWGPQQNSWNPSKNL</sequence>
<dbReference type="InterPro" id="IPR052470">
    <property type="entry name" value="ER_Stress-Reg_TF"/>
</dbReference>
<keyword evidence="4" id="KW-0804">Transcription</keyword>
<dbReference type="Pfam" id="PF07716">
    <property type="entry name" value="bZIP_2"/>
    <property type="match status" value="1"/>
</dbReference>
<evidence type="ECO:0000256" key="5">
    <source>
        <dbReference type="ARBA" id="ARBA00023242"/>
    </source>
</evidence>
<keyword evidence="3" id="KW-0238">DNA-binding</keyword>
<dbReference type="RefSeq" id="XP_013794251.1">
    <property type="nucleotide sequence ID" value="XM_013938797.2"/>
</dbReference>
<reference evidence="11" key="1">
    <citation type="submission" date="2025-08" db="UniProtKB">
        <authorList>
            <consortium name="RefSeq"/>
        </authorList>
    </citation>
    <scope>IDENTIFICATION</scope>
    <source>
        <tissue evidence="11">Muscle</tissue>
    </source>
</reference>
<keyword evidence="10" id="KW-1185">Reference proteome</keyword>
<organism evidence="10 11">
    <name type="scientific">Limulus polyphemus</name>
    <name type="common">Atlantic horseshoe crab</name>
    <dbReference type="NCBI Taxonomy" id="6850"/>
    <lineage>
        <taxon>Eukaryota</taxon>
        <taxon>Metazoa</taxon>
        <taxon>Ecdysozoa</taxon>
        <taxon>Arthropoda</taxon>
        <taxon>Chelicerata</taxon>
        <taxon>Merostomata</taxon>
        <taxon>Xiphosura</taxon>
        <taxon>Limulidae</taxon>
        <taxon>Limulus</taxon>
    </lineage>
</organism>
<evidence type="ECO:0000256" key="4">
    <source>
        <dbReference type="ARBA" id="ARBA00023163"/>
    </source>
</evidence>
<evidence type="ECO:0000313" key="11">
    <source>
        <dbReference type="RefSeq" id="XP_013794251.1"/>
    </source>
</evidence>
<dbReference type="Proteomes" id="UP000694941">
    <property type="component" value="Unplaced"/>
</dbReference>
<dbReference type="PROSITE" id="PS50217">
    <property type="entry name" value="BZIP"/>
    <property type="match status" value="1"/>
</dbReference>
<keyword evidence="2" id="KW-0805">Transcription regulation</keyword>
<dbReference type="InterPro" id="IPR004827">
    <property type="entry name" value="bZIP"/>
</dbReference>
<proteinExistence type="predicted"/>
<dbReference type="PANTHER" id="PTHR46542">
    <property type="entry name" value="X-BOX BINDING PROTEIN 1"/>
    <property type="match status" value="1"/>
</dbReference>
<feature type="region of interest" description="Disordered" evidence="8">
    <location>
        <begin position="154"/>
        <end position="196"/>
    </location>
</feature>